<reference evidence="1 2" key="1">
    <citation type="journal article" date="2016" name="Mol. Biol. Evol.">
        <title>Comparative Genomics of Early-Diverging Mushroom-Forming Fungi Provides Insights into the Origins of Lignocellulose Decay Capabilities.</title>
        <authorList>
            <person name="Nagy L.G."/>
            <person name="Riley R."/>
            <person name="Tritt A."/>
            <person name="Adam C."/>
            <person name="Daum C."/>
            <person name="Floudas D."/>
            <person name="Sun H."/>
            <person name="Yadav J.S."/>
            <person name="Pangilinan J."/>
            <person name="Larsson K.H."/>
            <person name="Matsuura K."/>
            <person name="Barry K."/>
            <person name="Labutti K."/>
            <person name="Kuo R."/>
            <person name="Ohm R.A."/>
            <person name="Bhattacharya S.S."/>
            <person name="Shirouzu T."/>
            <person name="Yoshinaga Y."/>
            <person name="Martin F.M."/>
            <person name="Grigoriev I.V."/>
            <person name="Hibbett D.S."/>
        </authorList>
    </citation>
    <scope>NUCLEOTIDE SEQUENCE [LARGE SCALE GENOMIC DNA]</scope>
    <source>
        <strain evidence="1 2">CBS 109695</strain>
    </source>
</reference>
<keyword evidence="2" id="KW-1185">Reference proteome</keyword>
<proteinExistence type="predicted"/>
<dbReference type="Proteomes" id="UP000076532">
    <property type="component" value="Unassembled WGS sequence"/>
</dbReference>
<evidence type="ECO:0000313" key="1">
    <source>
        <dbReference type="EMBL" id="KZP17451.1"/>
    </source>
</evidence>
<accession>A0A166G451</accession>
<name>A0A166G451_9AGAM</name>
<organism evidence="1 2">
    <name type="scientific">Athelia psychrophila</name>
    <dbReference type="NCBI Taxonomy" id="1759441"/>
    <lineage>
        <taxon>Eukaryota</taxon>
        <taxon>Fungi</taxon>
        <taxon>Dikarya</taxon>
        <taxon>Basidiomycota</taxon>
        <taxon>Agaricomycotina</taxon>
        <taxon>Agaricomycetes</taxon>
        <taxon>Agaricomycetidae</taxon>
        <taxon>Atheliales</taxon>
        <taxon>Atheliaceae</taxon>
        <taxon>Athelia</taxon>
    </lineage>
</organism>
<evidence type="ECO:0000313" key="2">
    <source>
        <dbReference type="Proteomes" id="UP000076532"/>
    </source>
</evidence>
<dbReference type="EMBL" id="KV417582">
    <property type="protein sequence ID" value="KZP17451.1"/>
    <property type="molecule type" value="Genomic_DNA"/>
</dbReference>
<protein>
    <submittedName>
        <fullName evidence="1">Uncharacterized protein</fullName>
    </submittedName>
</protein>
<sequence length="51" mass="5650">MKSTGRIVNIPGLFPVVQDSDFQMKVAIKEFRMVSTDGVGDINGNFEIAYN</sequence>
<gene>
    <name evidence="1" type="ORF">FIBSPDRAFT_864850</name>
</gene>
<dbReference type="AlphaFoldDB" id="A0A166G451"/>